<protein>
    <recommendedName>
        <fullName evidence="3">HTH CENPB-type domain-containing protein</fullName>
    </recommendedName>
</protein>
<sequence>PLIREKLMSGKMLVCWRHDLTSEVARKRYLQSQDSLRSAHGEIANLFFSEFSQQGSEAETEEADASPTENKETPFQTTLQLDDVTYSLRHVEESWIHLLKAGSLLRDAMDFFVYSETFLPQGFGNHGPDSVMSRVPQCLAERTGTQNVAWDSNRLKQLTVCNFDFLLAAVQTVSVSYLRCVLEHVRCYLLDRDLELVYYTIRKSSDVLTRDPLQLGAQVICWLRPVADSSGDLVSHMITCAMAWCDGYTAPLLVPLNGWLQPPLPLQIKSLHCPAGVKLIEPTPSGQHVVVIPNTGDPQLWHVMSNSLTHTFKVCEGEETAVSGAMIQEKAKELNVRNFVASGGLLECFRKRHNIAFRSVSGEGGDIAANVIEEWKK</sequence>
<evidence type="ECO:0000313" key="5">
    <source>
        <dbReference type="Proteomes" id="UP001148838"/>
    </source>
</evidence>
<dbReference type="PANTHER" id="PTHR19871">
    <property type="entry name" value="BETA TRANSDUCIN-RELATED PROTEIN"/>
    <property type="match status" value="1"/>
</dbReference>
<evidence type="ECO:0000259" key="3">
    <source>
        <dbReference type="Pfam" id="PF03221"/>
    </source>
</evidence>
<gene>
    <name evidence="4" type="ORF">ANN_06892</name>
</gene>
<evidence type="ECO:0000256" key="1">
    <source>
        <dbReference type="ARBA" id="ARBA00023125"/>
    </source>
</evidence>
<dbReference type="Gene3D" id="1.10.10.60">
    <property type="entry name" value="Homeodomain-like"/>
    <property type="match status" value="1"/>
</dbReference>
<evidence type="ECO:0000256" key="2">
    <source>
        <dbReference type="SAM" id="MobiDB-lite"/>
    </source>
</evidence>
<keyword evidence="1" id="KW-0238">DNA-binding</keyword>
<reference evidence="4 5" key="1">
    <citation type="journal article" date="2022" name="Allergy">
        <title>Genome assembly and annotation of Periplaneta americana reveal a comprehensive cockroach allergen profile.</title>
        <authorList>
            <person name="Wang L."/>
            <person name="Xiong Q."/>
            <person name="Saelim N."/>
            <person name="Wang L."/>
            <person name="Nong W."/>
            <person name="Wan A.T."/>
            <person name="Shi M."/>
            <person name="Liu X."/>
            <person name="Cao Q."/>
            <person name="Hui J.H.L."/>
            <person name="Sookrung N."/>
            <person name="Leung T.F."/>
            <person name="Tungtrongchitr A."/>
            <person name="Tsui S.K.W."/>
        </authorList>
    </citation>
    <scope>NUCLEOTIDE SEQUENCE [LARGE SCALE GENOMIC DNA]</scope>
    <source>
        <strain evidence="4">PWHHKU_190912</strain>
    </source>
</reference>
<accession>A0ABQ8TEQ5</accession>
<organism evidence="4 5">
    <name type="scientific">Periplaneta americana</name>
    <name type="common">American cockroach</name>
    <name type="synonym">Blatta americana</name>
    <dbReference type="NCBI Taxonomy" id="6978"/>
    <lineage>
        <taxon>Eukaryota</taxon>
        <taxon>Metazoa</taxon>
        <taxon>Ecdysozoa</taxon>
        <taxon>Arthropoda</taxon>
        <taxon>Hexapoda</taxon>
        <taxon>Insecta</taxon>
        <taxon>Pterygota</taxon>
        <taxon>Neoptera</taxon>
        <taxon>Polyneoptera</taxon>
        <taxon>Dictyoptera</taxon>
        <taxon>Blattodea</taxon>
        <taxon>Blattoidea</taxon>
        <taxon>Blattidae</taxon>
        <taxon>Blattinae</taxon>
        <taxon>Periplaneta</taxon>
    </lineage>
</organism>
<feature type="domain" description="HTH CENPB-type" evidence="3">
    <location>
        <begin position="319"/>
        <end position="358"/>
    </location>
</feature>
<name>A0ABQ8TEQ5_PERAM</name>
<keyword evidence="5" id="KW-1185">Reference proteome</keyword>
<feature type="region of interest" description="Disordered" evidence="2">
    <location>
        <begin position="53"/>
        <end position="74"/>
    </location>
</feature>
<dbReference type="InterPro" id="IPR052752">
    <property type="entry name" value="NACHT-WD_repeat"/>
</dbReference>
<dbReference type="Proteomes" id="UP001148838">
    <property type="component" value="Unassembled WGS sequence"/>
</dbReference>
<dbReference type="InterPro" id="IPR006600">
    <property type="entry name" value="HTH_CenpB_DNA-bd_dom"/>
</dbReference>
<feature type="non-terminal residue" evidence="4">
    <location>
        <position position="1"/>
    </location>
</feature>
<dbReference type="EMBL" id="JAJSOF020000011">
    <property type="protein sequence ID" value="KAJ4445093.1"/>
    <property type="molecule type" value="Genomic_DNA"/>
</dbReference>
<dbReference type="PANTHER" id="PTHR19871:SF28">
    <property type="entry name" value="AAA+ ATPASE DOMAIN-CONTAINING PROTEIN"/>
    <property type="match status" value="1"/>
</dbReference>
<dbReference type="Pfam" id="PF03221">
    <property type="entry name" value="HTH_Tnp_Tc5"/>
    <property type="match status" value="1"/>
</dbReference>
<comment type="caution">
    <text evidence="4">The sequence shown here is derived from an EMBL/GenBank/DDBJ whole genome shotgun (WGS) entry which is preliminary data.</text>
</comment>
<proteinExistence type="predicted"/>
<evidence type="ECO:0000313" key="4">
    <source>
        <dbReference type="EMBL" id="KAJ4445093.1"/>
    </source>
</evidence>